<evidence type="ECO:0008006" key="4">
    <source>
        <dbReference type="Google" id="ProtNLM"/>
    </source>
</evidence>
<protein>
    <recommendedName>
        <fullName evidence="4">Endonuclease/exonuclease/phosphatase domain-containing protein</fullName>
    </recommendedName>
</protein>
<sequence length="585" mass="66648">MVTRTGNISNRAVWAHIEGEGLNNVGVLAIYAPNQVAERTELWERIRVTVDCTRAWIVLGDFNMITEEKDQKGGTYTGLSTPKREAWEALVRDLRLEDHFEHKEGALWYSWDNLHRGRNQENQPEADDSGSEGSPRSEAPEQAGAGDRILKRLDRIYISEEMTSKITKYEVLDSWAKSDHAPILMSLTDGKDKEKHRARFCMNTSLLRVEEFKYLMKTLEVLNFGKKFQGYIRAILSTASSCILVNGEQSKPVKVTRKGAHNMKKLLDSFAKATGLKIQWEKSAARWIGPNEQQIPAWTEELTRSWKSKGEATRLLGFEFEEGIQHEAMLQWLYTGSRVKSEGMSTVLANILSAWEGLKKFLKPGILYTAADWMKIPIWGTSRGSLDGKIRKLDSRAKQSLWEEGYRSLGDLTSEQRLELATWENRRIKGVDNSKVKKAYSNLTALIEGPENLTWDEAKEVHVWEWSCTAGSKEKEQKPPHKPALLRNFRRRGKTIVHCKYAEVLNQDEDFQPIKITSFKSGQGKIIRALTCSIPSGAEELAELQWANGSGFFLASNGQLRQMLSRDREAVIERVRKWINRAGSE</sequence>
<comment type="caution">
    <text evidence="2">The sequence shown here is derived from an EMBL/GenBank/DDBJ whole genome shotgun (WGS) entry which is preliminary data.</text>
</comment>
<organism evidence="2 3">
    <name type="scientific">Riccia sorocarpa</name>
    <dbReference type="NCBI Taxonomy" id="122646"/>
    <lineage>
        <taxon>Eukaryota</taxon>
        <taxon>Viridiplantae</taxon>
        <taxon>Streptophyta</taxon>
        <taxon>Embryophyta</taxon>
        <taxon>Marchantiophyta</taxon>
        <taxon>Marchantiopsida</taxon>
        <taxon>Marchantiidae</taxon>
        <taxon>Marchantiales</taxon>
        <taxon>Ricciaceae</taxon>
        <taxon>Riccia</taxon>
    </lineage>
</organism>
<reference evidence="2 3" key="1">
    <citation type="submission" date="2024-09" db="EMBL/GenBank/DDBJ databases">
        <title>Chromosome-scale assembly of Riccia sorocarpa.</title>
        <authorList>
            <person name="Paukszto L."/>
        </authorList>
    </citation>
    <scope>NUCLEOTIDE SEQUENCE [LARGE SCALE GENOMIC DNA]</scope>
    <source>
        <strain evidence="2">LP-2024</strain>
        <tissue evidence="2">Aerial parts of the thallus</tissue>
    </source>
</reference>
<evidence type="ECO:0000313" key="2">
    <source>
        <dbReference type="EMBL" id="KAL3681634.1"/>
    </source>
</evidence>
<dbReference type="Proteomes" id="UP001633002">
    <property type="component" value="Unassembled WGS sequence"/>
</dbReference>
<dbReference type="SUPFAM" id="SSF56219">
    <property type="entry name" value="DNase I-like"/>
    <property type="match status" value="1"/>
</dbReference>
<dbReference type="InterPro" id="IPR036691">
    <property type="entry name" value="Endo/exonu/phosph_ase_sf"/>
</dbReference>
<dbReference type="Gene3D" id="3.60.10.10">
    <property type="entry name" value="Endonuclease/exonuclease/phosphatase"/>
    <property type="match status" value="1"/>
</dbReference>
<keyword evidence="3" id="KW-1185">Reference proteome</keyword>
<name>A0ABD3GWZ7_9MARC</name>
<dbReference type="EMBL" id="JBJQOH010000007">
    <property type="protein sequence ID" value="KAL3681634.1"/>
    <property type="molecule type" value="Genomic_DNA"/>
</dbReference>
<proteinExistence type="predicted"/>
<evidence type="ECO:0000313" key="3">
    <source>
        <dbReference type="Proteomes" id="UP001633002"/>
    </source>
</evidence>
<gene>
    <name evidence="2" type="ORF">R1sor_024590</name>
</gene>
<evidence type="ECO:0000256" key="1">
    <source>
        <dbReference type="SAM" id="MobiDB-lite"/>
    </source>
</evidence>
<dbReference type="AlphaFoldDB" id="A0ABD3GWZ7"/>
<accession>A0ABD3GWZ7</accession>
<feature type="region of interest" description="Disordered" evidence="1">
    <location>
        <begin position="118"/>
        <end position="145"/>
    </location>
</feature>